<dbReference type="InterPro" id="IPR002110">
    <property type="entry name" value="Ankyrin_rpt"/>
</dbReference>
<dbReference type="AlphaFoldDB" id="A0A7J7KJ44"/>
<dbReference type="PANTHER" id="PTHR24198:SF165">
    <property type="entry name" value="ANKYRIN REPEAT-CONTAINING PROTEIN-RELATED"/>
    <property type="match status" value="1"/>
</dbReference>
<dbReference type="EMBL" id="VXIV02000365">
    <property type="protein sequence ID" value="KAF6038730.1"/>
    <property type="molecule type" value="Genomic_DNA"/>
</dbReference>
<evidence type="ECO:0000256" key="1">
    <source>
        <dbReference type="ARBA" id="ARBA00022737"/>
    </source>
</evidence>
<feature type="compositionally biased region" description="Polar residues" evidence="4">
    <location>
        <begin position="276"/>
        <end position="301"/>
    </location>
</feature>
<dbReference type="Proteomes" id="UP000593567">
    <property type="component" value="Unassembled WGS sequence"/>
</dbReference>
<accession>A0A7J7KJ44</accession>
<dbReference type="PROSITE" id="PS50297">
    <property type="entry name" value="ANK_REP_REGION"/>
    <property type="match status" value="1"/>
</dbReference>
<gene>
    <name evidence="5" type="ORF">EB796_002955</name>
</gene>
<dbReference type="PROSITE" id="PS50088">
    <property type="entry name" value="ANK_REPEAT"/>
    <property type="match status" value="1"/>
</dbReference>
<evidence type="ECO:0000313" key="6">
    <source>
        <dbReference type="Proteomes" id="UP000593567"/>
    </source>
</evidence>
<keyword evidence="2 3" id="KW-0040">ANK repeat</keyword>
<keyword evidence="6" id="KW-1185">Reference proteome</keyword>
<sequence>MKDERKANGLVRLLLERGAKISIRDRQGLNALHYCCINQLTSLIDLFLCSLDININSKCRQTGNTVLHFTAITGNEQIAEKLIKHTRRYSLSVDVENWFGFTPLQLASSLHHSKIVSLLADAGASLNRSQYQRPRSVASSIQPLLARLQPRSRTSESVIGRSRDTLQTNRYSNSVVENIPKGVTDKMNRMTVRERRSTLRLEQMTLNKSWRETLPLMWKKYAQQYSASYRKAATPLLEDTETSSIADSEEKDSVMGELNVTIGSPTNMSKRRHSSIPITGSKQTTRSTNNPSFNKAMTSRLDTNRRKSMAV</sequence>
<dbReference type="SUPFAM" id="SSF48403">
    <property type="entry name" value="Ankyrin repeat"/>
    <property type="match status" value="1"/>
</dbReference>
<feature type="region of interest" description="Disordered" evidence="4">
    <location>
        <begin position="240"/>
        <end position="311"/>
    </location>
</feature>
<dbReference type="Gene3D" id="1.25.40.20">
    <property type="entry name" value="Ankyrin repeat-containing domain"/>
    <property type="match status" value="1"/>
</dbReference>
<evidence type="ECO:0000256" key="3">
    <source>
        <dbReference type="PROSITE-ProRule" id="PRU00023"/>
    </source>
</evidence>
<comment type="caution">
    <text evidence="5">The sequence shown here is derived from an EMBL/GenBank/DDBJ whole genome shotgun (WGS) entry which is preliminary data.</text>
</comment>
<organism evidence="5 6">
    <name type="scientific">Bugula neritina</name>
    <name type="common">Brown bryozoan</name>
    <name type="synonym">Sertularia neritina</name>
    <dbReference type="NCBI Taxonomy" id="10212"/>
    <lineage>
        <taxon>Eukaryota</taxon>
        <taxon>Metazoa</taxon>
        <taxon>Spiralia</taxon>
        <taxon>Lophotrochozoa</taxon>
        <taxon>Bryozoa</taxon>
        <taxon>Gymnolaemata</taxon>
        <taxon>Cheilostomatida</taxon>
        <taxon>Flustrina</taxon>
        <taxon>Buguloidea</taxon>
        <taxon>Bugulidae</taxon>
        <taxon>Bugula</taxon>
    </lineage>
</organism>
<dbReference type="SMART" id="SM00248">
    <property type="entry name" value="ANK"/>
    <property type="match status" value="3"/>
</dbReference>
<evidence type="ECO:0000256" key="4">
    <source>
        <dbReference type="SAM" id="MobiDB-lite"/>
    </source>
</evidence>
<evidence type="ECO:0000256" key="2">
    <source>
        <dbReference type="ARBA" id="ARBA00023043"/>
    </source>
</evidence>
<reference evidence="5" key="1">
    <citation type="submission" date="2020-06" db="EMBL/GenBank/DDBJ databases">
        <title>Draft genome of Bugula neritina, a colonial animal packing powerful symbionts and potential medicines.</title>
        <authorList>
            <person name="Rayko M."/>
        </authorList>
    </citation>
    <scope>NUCLEOTIDE SEQUENCE [LARGE SCALE GENOMIC DNA]</scope>
    <source>
        <strain evidence="5">Kwan_BN1</strain>
    </source>
</reference>
<proteinExistence type="predicted"/>
<dbReference type="Pfam" id="PF12796">
    <property type="entry name" value="Ank_2"/>
    <property type="match status" value="1"/>
</dbReference>
<dbReference type="PANTHER" id="PTHR24198">
    <property type="entry name" value="ANKYRIN REPEAT AND PROTEIN KINASE DOMAIN-CONTAINING PROTEIN"/>
    <property type="match status" value="1"/>
</dbReference>
<name>A0A7J7KJ44_BUGNE</name>
<keyword evidence="1" id="KW-0677">Repeat</keyword>
<dbReference type="InterPro" id="IPR036770">
    <property type="entry name" value="Ankyrin_rpt-contain_sf"/>
</dbReference>
<feature type="repeat" description="ANK" evidence="3">
    <location>
        <begin position="99"/>
        <end position="131"/>
    </location>
</feature>
<evidence type="ECO:0000313" key="5">
    <source>
        <dbReference type="EMBL" id="KAF6038730.1"/>
    </source>
</evidence>
<dbReference type="OrthoDB" id="5406014at2759"/>
<protein>
    <submittedName>
        <fullName evidence="5">Uncharacterized protein</fullName>
    </submittedName>
</protein>